<reference evidence="2" key="1">
    <citation type="submission" date="2020-02" db="EMBL/GenBank/DDBJ databases">
        <authorList>
            <person name="Meier V. D."/>
        </authorList>
    </citation>
    <scope>NUCLEOTIDE SEQUENCE</scope>
    <source>
        <strain evidence="2">AVDCRST_MAG64</strain>
    </source>
</reference>
<feature type="compositionally biased region" description="Basic and acidic residues" evidence="1">
    <location>
        <begin position="143"/>
        <end position="158"/>
    </location>
</feature>
<feature type="compositionally biased region" description="Basic and acidic residues" evidence="1">
    <location>
        <begin position="204"/>
        <end position="219"/>
    </location>
</feature>
<keyword evidence="2" id="KW-0808">Transferase</keyword>
<feature type="compositionally biased region" description="Low complexity" evidence="1">
    <location>
        <begin position="168"/>
        <end position="179"/>
    </location>
</feature>
<feature type="compositionally biased region" description="Basic and acidic residues" evidence="1">
    <location>
        <begin position="80"/>
        <end position="91"/>
    </location>
</feature>
<sequence>ARLRSHHRGDRQLRAGEAADERGPVETRRHERRVDRAAHRDPRTADRRQGRVDRDARHRRRPPGDRVGGADAAGHRLGPLRHDHAGDDVPVHRLLRRRRPGHGQHARVRRGGGVQRVPVHAGHGGGVREGGPVPQRAGHRRRDAQPDHRLQRPRELHPVRRRGGRGGAPAVGRPEARAGLRQPARRRQRVGDALLQARQPLPDRGVDAERPRPVHEDQGPRGVQVRGAAVRGADRGRDAQVRADGRRRQPDRAPPGEPADHRQRDGQAGPQAGEGVRQHRQVRQHVGGVDPDRAGRGVARRAHQAGRRAGVRRVRRGADVGERGRAGV</sequence>
<feature type="compositionally biased region" description="Basic and acidic residues" evidence="1">
    <location>
        <begin position="232"/>
        <end position="251"/>
    </location>
</feature>
<dbReference type="EMBL" id="CADCUQ010000155">
    <property type="protein sequence ID" value="CAA9380335.1"/>
    <property type="molecule type" value="Genomic_DNA"/>
</dbReference>
<feature type="non-terminal residue" evidence="2">
    <location>
        <position position="328"/>
    </location>
</feature>
<feature type="non-terminal residue" evidence="2">
    <location>
        <position position="1"/>
    </location>
</feature>
<dbReference type="GO" id="GO:0033818">
    <property type="term" value="F:beta-ketoacyl-acyl-carrier-protein synthase III activity"/>
    <property type="evidence" value="ECO:0007669"/>
    <property type="project" value="UniProtKB-EC"/>
</dbReference>
<keyword evidence="2" id="KW-0012">Acyltransferase</keyword>
<protein>
    <submittedName>
        <fullName evidence="2">3-oxoacyl-[acyl-carrier-protein] synthase, KASIII</fullName>
        <ecNumber evidence="2">2.3.1.180</ecNumber>
    </submittedName>
</protein>
<feature type="region of interest" description="Disordered" evidence="1">
    <location>
        <begin position="1"/>
        <end position="328"/>
    </location>
</feature>
<gene>
    <name evidence="2" type="ORF">AVDCRST_MAG64-588</name>
</gene>
<name>A0A6J4N7L7_9BACT</name>
<feature type="compositionally biased region" description="Basic and acidic residues" evidence="1">
    <location>
        <begin position="10"/>
        <end position="56"/>
    </location>
</feature>
<dbReference type="AlphaFoldDB" id="A0A6J4N7L7"/>
<evidence type="ECO:0000313" key="2">
    <source>
        <dbReference type="EMBL" id="CAA9380335.1"/>
    </source>
</evidence>
<feature type="compositionally biased region" description="Low complexity" evidence="1">
    <location>
        <begin position="221"/>
        <end position="231"/>
    </location>
</feature>
<evidence type="ECO:0000256" key="1">
    <source>
        <dbReference type="SAM" id="MobiDB-lite"/>
    </source>
</evidence>
<feature type="compositionally biased region" description="Basic residues" evidence="1">
    <location>
        <begin position="93"/>
        <end position="110"/>
    </location>
</feature>
<feature type="compositionally biased region" description="Basic and acidic residues" evidence="1">
    <location>
        <begin position="316"/>
        <end position="328"/>
    </location>
</feature>
<proteinExistence type="predicted"/>
<dbReference type="EC" id="2.3.1.180" evidence="2"/>
<organism evidence="2">
    <name type="scientific">uncultured Phycisphaerae bacterium</name>
    <dbReference type="NCBI Taxonomy" id="904963"/>
    <lineage>
        <taxon>Bacteria</taxon>
        <taxon>Pseudomonadati</taxon>
        <taxon>Planctomycetota</taxon>
        <taxon>Phycisphaerae</taxon>
        <taxon>environmental samples</taxon>
    </lineage>
</organism>
<feature type="compositionally biased region" description="Basic residues" evidence="1">
    <location>
        <begin position="298"/>
        <end position="315"/>
    </location>
</feature>
<accession>A0A6J4N7L7</accession>